<dbReference type="PANTHER" id="PTHR11505">
    <property type="entry name" value="L1 TRANSPOSABLE ELEMENT-RELATED"/>
    <property type="match status" value="1"/>
</dbReference>
<evidence type="ECO:0000256" key="3">
    <source>
        <dbReference type="ARBA" id="ARBA00022833"/>
    </source>
</evidence>
<evidence type="ECO:0000256" key="1">
    <source>
        <dbReference type="ARBA" id="ARBA00022723"/>
    </source>
</evidence>
<gene>
    <name evidence="8" type="ORF">SFRICE_041643</name>
</gene>
<keyword evidence="2 4" id="KW-0863">Zinc-finger</keyword>
<keyword evidence="3" id="KW-0862">Zinc</keyword>
<accession>A0A2H1WI81</accession>
<dbReference type="AlphaFoldDB" id="A0A2H1WI81"/>
<dbReference type="CDD" id="cd15489">
    <property type="entry name" value="PHD_SF"/>
    <property type="match status" value="1"/>
</dbReference>
<evidence type="ECO:0000256" key="5">
    <source>
        <dbReference type="SAM" id="Coils"/>
    </source>
</evidence>
<sequence>MRMCGACDETMSDGVPCTVCGRELHFQCAGITEAGYRKLGDRRHTWRCMNCKQTGTARPPGVSAVTVNPPSSPKSPMGLGPELSRLGSESVVVLQEIRALAAKLAPLDGLKEEISALRTEFAELKSSIHQQFEETVNEFRHKFSEMEQRIVVMETVKEQVSQLHDRLDKLEEESDAKDQWSRLNNVEIKGLPQVNNENLFEIITRIGAKINYPITKTQINFVTRVPARDKDRTKPIIVSFLSRYMKEDFVAAARYALKTSPITASQFGLSGNQRIFINDHLTIKNKTLLSKTKKMALEKGFQYVWVKHAKIYARKMDTSPVLSIKSEKDLTKIA</sequence>
<evidence type="ECO:0000259" key="7">
    <source>
        <dbReference type="PROSITE" id="PS50016"/>
    </source>
</evidence>
<evidence type="ECO:0000256" key="6">
    <source>
        <dbReference type="SAM" id="MobiDB-lite"/>
    </source>
</evidence>
<keyword evidence="1" id="KW-0479">Metal-binding</keyword>
<dbReference type="EMBL" id="ODYU01008832">
    <property type="protein sequence ID" value="SOQ52780.1"/>
    <property type="molecule type" value="Genomic_DNA"/>
</dbReference>
<feature type="coiled-coil region" evidence="5">
    <location>
        <begin position="107"/>
        <end position="173"/>
    </location>
</feature>
<evidence type="ECO:0000256" key="2">
    <source>
        <dbReference type="ARBA" id="ARBA00022771"/>
    </source>
</evidence>
<dbReference type="PROSITE" id="PS50016">
    <property type="entry name" value="ZF_PHD_2"/>
    <property type="match status" value="1"/>
</dbReference>
<reference evidence="8" key="1">
    <citation type="submission" date="2016-07" db="EMBL/GenBank/DDBJ databases">
        <authorList>
            <person name="Bretaudeau A."/>
        </authorList>
    </citation>
    <scope>NUCLEOTIDE SEQUENCE</scope>
    <source>
        <strain evidence="8">Rice</strain>
        <tissue evidence="8">Whole body</tissue>
    </source>
</reference>
<dbReference type="SUPFAM" id="SSF57903">
    <property type="entry name" value="FYVE/PHD zinc finger"/>
    <property type="match status" value="1"/>
</dbReference>
<dbReference type="InterPro" id="IPR004244">
    <property type="entry name" value="Transposase_22"/>
</dbReference>
<keyword evidence="5" id="KW-0175">Coiled coil</keyword>
<proteinExistence type="predicted"/>
<name>A0A2H1WI81_SPOFR</name>
<organism evidence="8">
    <name type="scientific">Spodoptera frugiperda</name>
    <name type="common">Fall armyworm</name>
    <dbReference type="NCBI Taxonomy" id="7108"/>
    <lineage>
        <taxon>Eukaryota</taxon>
        <taxon>Metazoa</taxon>
        <taxon>Ecdysozoa</taxon>
        <taxon>Arthropoda</taxon>
        <taxon>Hexapoda</taxon>
        <taxon>Insecta</taxon>
        <taxon>Pterygota</taxon>
        <taxon>Neoptera</taxon>
        <taxon>Endopterygota</taxon>
        <taxon>Lepidoptera</taxon>
        <taxon>Glossata</taxon>
        <taxon>Ditrysia</taxon>
        <taxon>Noctuoidea</taxon>
        <taxon>Noctuidae</taxon>
        <taxon>Amphipyrinae</taxon>
        <taxon>Spodoptera</taxon>
    </lineage>
</organism>
<evidence type="ECO:0000313" key="8">
    <source>
        <dbReference type="EMBL" id="SOQ52780.1"/>
    </source>
</evidence>
<protein>
    <submittedName>
        <fullName evidence="8">SFRICE_041643</fullName>
    </submittedName>
</protein>
<dbReference type="Gene3D" id="3.30.40.10">
    <property type="entry name" value="Zinc/RING finger domain, C3HC4 (zinc finger)"/>
    <property type="match status" value="1"/>
</dbReference>
<dbReference type="InterPro" id="IPR019787">
    <property type="entry name" value="Znf_PHD-finger"/>
</dbReference>
<dbReference type="InterPro" id="IPR013083">
    <property type="entry name" value="Znf_RING/FYVE/PHD"/>
</dbReference>
<dbReference type="InterPro" id="IPR011011">
    <property type="entry name" value="Znf_FYVE_PHD"/>
</dbReference>
<dbReference type="Gene3D" id="1.20.1270.70">
    <property type="entry name" value="Designed single chain three-helix bundle"/>
    <property type="match status" value="1"/>
</dbReference>
<dbReference type="InterPro" id="IPR019786">
    <property type="entry name" value="Zinc_finger_PHD-type_CS"/>
</dbReference>
<dbReference type="Pfam" id="PF25298">
    <property type="entry name" value="Baculo_FP_2nd"/>
    <property type="match status" value="1"/>
</dbReference>
<evidence type="ECO:0000256" key="4">
    <source>
        <dbReference type="PROSITE-ProRule" id="PRU00146"/>
    </source>
</evidence>
<feature type="domain" description="PHD-type" evidence="7">
    <location>
        <begin position="1"/>
        <end position="54"/>
    </location>
</feature>
<dbReference type="InterPro" id="IPR057251">
    <property type="entry name" value="FP_C"/>
</dbReference>
<dbReference type="PROSITE" id="PS01359">
    <property type="entry name" value="ZF_PHD_1"/>
    <property type="match status" value="1"/>
</dbReference>
<dbReference type="GO" id="GO:0008270">
    <property type="term" value="F:zinc ion binding"/>
    <property type="evidence" value="ECO:0007669"/>
    <property type="project" value="UniProtKB-KW"/>
</dbReference>
<feature type="region of interest" description="Disordered" evidence="6">
    <location>
        <begin position="59"/>
        <end position="78"/>
    </location>
</feature>